<feature type="domain" description="VWA-like" evidence="2">
    <location>
        <begin position="262"/>
        <end position="387"/>
    </location>
</feature>
<reference evidence="4" key="1">
    <citation type="submission" date="2020-09" db="EMBL/GenBank/DDBJ databases">
        <authorList>
            <person name="Dalcin Martins P."/>
        </authorList>
    </citation>
    <scope>NUCLEOTIDE SEQUENCE</scope>
    <source>
        <strain evidence="4">MAG47</strain>
    </source>
</reference>
<dbReference type="InterPro" id="IPR018698">
    <property type="entry name" value="VWA-like_dom"/>
</dbReference>
<sequence length="389" mass="44290">MSNDKELDYRQLARLMDRTKTKVFLNTNGAFLAPLMCSLDFRWNETVPTAYTDGKEIGWNPYFFLYLDEPTRVSVLLHELWHVALLHMVRRGERDPEDWNIAADIVINNMLDSEGCVFNGCNPWINHDFDGQTTEEVYDAIHLQKPSMCSKPQFTNPGTGEAGDSDIQEPAGGASEQAQVQHQVVAKVVSAAHASKMAGKLPGEIETTLNKFLAPKLPWKTILSQFFNELCNQDYSWSRPNRRYRDMYLPSLIDDNEGLEHLIYYLDVSGSITDEDIIRFHSEFKYVKDTFAPEKMTMVQFDTMIQKEEVFLKDDPFEETHVIGRGGTSLVCVREHIIEHEPTAVVVFSDLYCSPMEPLPSNVNIPIIWICVNHAGANVPTGTLIHIKE</sequence>
<evidence type="ECO:0000259" key="3">
    <source>
        <dbReference type="Pfam" id="PF13203"/>
    </source>
</evidence>
<feature type="region of interest" description="Disordered" evidence="1">
    <location>
        <begin position="149"/>
        <end position="178"/>
    </location>
</feature>
<evidence type="ECO:0000256" key="1">
    <source>
        <dbReference type="SAM" id="MobiDB-lite"/>
    </source>
</evidence>
<evidence type="ECO:0000313" key="5">
    <source>
        <dbReference type="Proteomes" id="UP000642265"/>
    </source>
</evidence>
<accession>A0A8I0TAX1</accession>
<dbReference type="EMBL" id="JACZKO010000063">
    <property type="protein sequence ID" value="MBE0563622.1"/>
    <property type="molecule type" value="Genomic_DNA"/>
</dbReference>
<organism evidence="4 5">
    <name type="scientific">Brucella anthropi</name>
    <name type="common">Ochrobactrum anthropi</name>
    <dbReference type="NCBI Taxonomy" id="529"/>
    <lineage>
        <taxon>Bacteria</taxon>
        <taxon>Pseudomonadati</taxon>
        <taxon>Pseudomonadota</taxon>
        <taxon>Alphaproteobacteria</taxon>
        <taxon>Hyphomicrobiales</taxon>
        <taxon>Brucellaceae</taxon>
        <taxon>Brucella/Ochrobactrum group</taxon>
        <taxon>Brucella</taxon>
    </lineage>
</organism>
<feature type="domain" description="Putative metallopeptidase" evidence="3">
    <location>
        <begin position="17"/>
        <end position="252"/>
    </location>
</feature>
<dbReference type="AlphaFoldDB" id="A0A8I0TAX1"/>
<protein>
    <recommendedName>
        <fullName evidence="6">Metallopeptidase domain-containing protein</fullName>
    </recommendedName>
</protein>
<dbReference type="PANTHER" id="PTHR38730">
    <property type="entry name" value="SLL7028 PROTEIN"/>
    <property type="match status" value="1"/>
</dbReference>
<dbReference type="InterPro" id="IPR025154">
    <property type="entry name" value="Put_metallopeptidase_dom"/>
</dbReference>
<evidence type="ECO:0000259" key="2">
    <source>
        <dbReference type="Pfam" id="PF09967"/>
    </source>
</evidence>
<dbReference type="Pfam" id="PF13203">
    <property type="entry name" value="DUF2201_N"/>
    <property type="match status" value="1"/>
</dbReference>
<dbReference type="Proteomes" id="UP000642265">
    <property type="component" value="Unassembled WGS sequence"/>
</dbReference>
<comment type="caution">
    <text evidence="4">The sequence shown here is derived from an EMBL/GenBank/DDBJ whole genome shotgun (WGS) entry which is preliminary data.</text>
</comment>
<name>A0A8I0TAX1_BRUAN</name>
<dbReference type="Pfam" id="PF09967">
    <property type="entry name" value="DUF2201"/>
    <property type="match status" value="1"/>
</dbReference>
<gene>
    <name evidence="4" type="ORF">IH622_22780</name>
</gene>
<proteinExistence type="predicted"/>
<evidence type="ECO:0008006" key="6">
    <source>
        <dbReference type="Google" id="ProtNLM"/>
    </source>
</evidence>
<reference evidence="4" key="2">
    <citation type="submission" date="2020-10" db="EMBL/GenBank/DDBJ databases">
        <title>Enrichment of novel Verrucomicrobia, Bacteroidetes and Krumholzibacteria in an oxygen-limited, methane- and iron-fed bioreactor inoculated with Bothnian Sea sediments.</title>
        <authorList>
            <person name="Martins P.D."/>
            <person name="de Jong A."/>
            <person name="Lenstra W.K."/>
            <person name="van Helmond N.A.G.M."/>
            <person name="Slomp C.P."/>
            <person name="Jetten M.S.M."/>
            <person name="Welte C.U."/>
            <person name="Rasigraf O."/>
        </authorList>
    </citation>
    <scope>NUCLEOTIDE SEQUENCE</scope>
    <source>
        <strain evidence="4">MAG47</strain>
    </source>
</reference>
<dbReference type="PANTHER" id="PTHR38730:SF1">
    <property type="entry name" value="SLL7028 PROTEIN"/>
    <property type="match status" value="1"/>
</dbReference>
<evidence type="ECO:0000313" key="4">
    <source>
        <dbReference type="EMBL" id="MBE0563622.1"/>
    </source>
</evidence>